<dbReference type="Gene3D" id="1.20.1530.20">
    <property type="match status" value="1"/>
</dbReference>
<feature type="transmembrane region" description="Helical" evidence="5">
    <location>
        <begin position="73"/>
        <end position="95"/>
    </location>
</feature>
<dbReference type="AlphaFoldDB" id="A0A1D8GID0"/>
<dbReference type="Proteomes" id="UP000095743">
    <property type="component" value="Chromosome"/>
</dbReference>
<sequence>MQKIARIISKYFGVIIIVFMILGFVTPGAFKWVTSKLFGQPVINILLGIIMFGMGMTLSLNDFKIVLKRPLDVLKGTAAQFIIMPVLALFLSKLFGLEEALMVGVVLVGTCPGGTASNVISYMAGGDVALSVAMTTVSTLLAPILTPTLTYLLIKQTVSFSPVSMFMSIIQVVLLPITVGLIVKAVIKEKADVVESYMPAVSTISIACIVGGVIGANAAKILSSLGLIVLVVILHNACGYALGFLVGKLTGMDRKKSITLAVEVGMQNSGLAASLAASQFAAMPLAAVPAALFSAWHNISGAVFAWVAKSLEKETSHAQ</sequence>
<keyword evidence="2 5" id="KW-0812">Transmembrane</keyword>
<dbReference type="Pfam" id="PF01758">
    <property type="entry name" value="SBF"/>
    <property type="match status" value="1"/>
</dbReference>
<organism evidence="6 7">
    <name type="scientific">Geosporobacter ferrireducens</name>
    <dbReference type="NCBI Taxonomy" id="1424294"/>
    <lineage>
        <taxon>Bacteria</taxon>
        <taxon>Bacillati</taxon>
        <taxon>Bacillota</taxon>
        <taxon>Clostridia</taxon>
        <taxon>Peptostreptococcales</taxon>
        <taxon>Thermotaleaceae</taxon>
        <taxon>Geosporobacter</taxon>
    </lineage>
</organism>
<dbReference type="GO" id="GO:0016020">
    <property type="term" value="C:membrane"/>
    <property type="evidence" value="ECO:0007669"/>
    <property type="project" value="UniProtKB-SubCell"/>
</dbReference>
<evidence type="ECO:0000256" key="2">
    <source>
        <dbReference type="ARBA" id="ARBA00022692"/>
    </source>
</evidence>
<proteinExistence type="predicted"/>
<feature type="transmembrane region" description="Helical" evidence="5">
    <location>
        <begin position="12"/>
        <end position="30"/>
    </location>
</feature>
<keyword evidence="4 5" id="KW-0472">Membrane</keyword>
<dbReference type="KEGG" id="gfe:Gferi_14405"/>
<dbReference type="PANTHER" id="PTHR10361:SF28">
    <property type="entry name" value="P3 PROTEIN-RELATED"/>
    <property type="match status" value="1"/>
</dbReference>
<evidence type="ECO:0000256" key="3">
    <source>
        <dbReference type="ARBA" id="ARBA00022989"/>
    </source>
</evidence>
<keyword evidence="7" id="KW-1185">Reference proteome</keyword>
<protein>
    <submittedName>
        <fullName evidence="6">Sodium transporter</fullName>
    </submittedName>
</protein>
<dbReference type="EMBL" id="CP017269">
    <property type="protein sequence ID" value="AOT70659.1"/>
    <property type="molecule type" value="Genomic_DNA"/>
</dbReference>
<dbReference type="InterPro" id="IPR004710">
    <property type="entry name" value="Bilac:Na_transpt"/>
</dbReference>
<comment type="subcellular location">
    <subcellularLocation>
        <location evidence="1">Membrane</location>
        <topology evidence="1">Multi-pass membrane protein</topology>
    </subcellularLocation>
</comment>
<dbReference type="STRING" id="1424294.Gferi_14405"/>
<evidence type="ECO:0000256" key="1">
    <source>
        <dbReference type="ARBA" id="ARBA00004141"/>
    </source>
</evidence>
<accession>A0A1D8GID0</accession>
<feature type="transmembrane region" description="Helical" evidence="5">
    <location>
        <begin position="101"/>
        <end position="120"/>
    </location>
</feature>
<feature type="transmembrane region" description="Helical" evidence="5">
    <location>
        <begin position="225"/>
        <end position="246"/>
    </location>
</feature>
<dbReference type="InterPro" id="IPR038770">
    <property type="entry name" value="Na+/solute_symporter_sf"/>
</dbReference>
<feature type="transmembrane region" description="Helical" evidence="5">
    <location>
        <begin position="132"/>
        <end position="154"/>
    </location>
</feature>
<evidence type="ECO:0000256" key="4">
    <source>
        <dbReference type="ARBA" id="ARBA00023136"/>
    </source>
</evidence>
<dbReference type="PANTHER" id="PTHR10361">
    <property type="entry name" value="SODIUM-BILE ACID COTRANSPORTER"/>
    <property type="match status" value="1"/>
</dbReference>
<keyword evidence="3 5" id="KW-1133">Transmembrane helix</keyword>
<feature type="transmembrane region" description="Helical" evidence="5">
    <location>
        <begin position="199"/>
        <end position="219"/>
    </location>
</feature>
<name>A0A1D8GID0_9FIRM</name>
<dbReference type="InterPro" id="IPR002657">
    <property type="entry name" value="BilAc:Na_symport/Acr3"/>
</dbReference>
<evidence type="ECO:0000313" key="6">
    <source>
        <dbReference type="EMBL" id="AOT70659.1"/>
    </source>
</evidence>
<gene>
    <name evidence="6" type="ORF">Gferi_14405</name>
</gene>
<feature type="transmembrane region" description="Helical" evidence="5">
    <location>
        <begin position="166"/>
        <end position="187"/>
    </location>
</feature>
<feature type="transmembrane region" description="Helical" evidence="5">
    <location>
        <begin position="42"/>
        <end position="61"/>
    </location>
</feature>
<evidence type="ECO:0000313" key="7">
    <source>
        <dbReference type="Proteomes" id="UP000095743"/>
    </source>
</evidence>
<dbReference type="RefSeq" id="WP_069977650.1">
    <property type="nucleotide sequence ID" value="NZ_CP017269.1"/>
</dbReference>
<reference evidence="6 7" key="1">
    <citation type="submission" date="2016-09" db="EMBL/GenBank/DDBJ databases">
        <title>Genomic analysis reveals versatility of anaerobic energy metabolism of Geosporobacter ferrireducens IRF9 of phylum Firmicutes.</title>
        <authorList>
            <person name="Kim S.-J."/>
        </authorList>
    </citation>
    <scope>NUCLEOTIDE SEQUENCE [LARGE SCALE GENOMIC DNA]</scope>
    <source>
        <strain evidence="6 7">IRF9</strain>
    </source>
</reference>
<evidence type="ECO:0000256" key="5">
    <source>
        <dbReference type="SAM" id="Phobius"/>
    </source>
</evidence>